<dbReference type="Proteomes" id="UP001152531">
    <property type="component" value="Unassembled WGS sequence"/>
</dbReference>
<comment type="caution">
    <text evidence="1">The sequence shown here is derived from an EMBL/GenBank/DDBJ whole genome shotgun (WGS) entry which is preliminary data.</text>
</comment>
<proteinExistence type="predicted"/>
<organism evidence="1 2">
    <name type="scientific">[Candida] jaroonii</name>
    <dbReference type="NCBI Taxonomy" id="467808"/>
    <lineage>
        <taxon>Eukaryota</taxon>
        <taxon>Fungi</taxon>
        <taxon>Dikarya</taxon>
        <taxon>Ascomycota</taxon>
        <taxon>Saccharomycotina</taxon>
        <taxon>Pichiomycetes</taxon>
        <taxon>Debaryomycetaceae</taxon>
        <taxon>Yamadazyma</taxon>
    </lineage>
</organism>
<name>A0ACA9YFY8_9ASCO</name>
<dbReference type="EMBL" id="CALSDN010000016">
    <property type="protein sequence ID" value="CAH6723564.1"/>
    <property type="molecule type" value="Genomic_DNA"/>
</dbReference>
<sequence length="365" mass="42370">MLSVNKGTKGYYHDEETNEIYQDNIGLDFKLNGYLSCQKPEISRTLCSEDAKPLKLNFQPWGDIEPFIDIDTDIYYDDFRNEAPRLDYQIWSQDKPTHIENDIIDEFKYSSTSSSSPDHYTNLDFQNAWDHSDRDNCSSRISSLSELSGTLESNSKNSFDSVVSAIEMYLNENFDNVPSTDSLVVTHKSKQIIPKKHFKNNLKTASKGLYNISSVASKLPSTSIIPRFKDSSNIAESLIDTFRDTVDHKKKYSCNHCDESITSLKGLILHYEEHNLFRHLKYRCVVNECPFKIIGFNKKISLRKHLIIEHFNGKDPSNNIKNKQEHELVKQLLFICPKCDKLFSRRDTSQRHEKTVHKPKVKRKR</sequence>
<keyword evidence="2" id="KW-1185">Reference proteome</keyword>
<evidence type="ECO:0000313" key="1">
    <source>
        <dbReference type="EMBL" id="CAH6723564.1"/>
    </source>
</evidence>
<accession>A0ACA9YFY8</accession>
<reference evidence="1" key="1">
    <citation type="submission" date="2022-06" db="EMBL/GenBank/DDBJ databases">
        <authorList>
            <person name="Legras J.-L."/>
            <person name="Devillers H."/>
            <person name="Grondin C."/>
        </authorList>
    </citation>
    <scope>NUCLEOTIDE SEQUENCE</scope>
    <source>
        <strain evidence="1">CLIB 1444</strain>
    </source>
</reference>
<protein>
    <submittedName>
        <fullName evidence="1">Uncharacterized protein</fullName>
    </submittedName>
</protein>
<gene>
    <name evidence="1" type="ORF">CLIB1444_16S01618</name>
</gene>
<evidence type="ECO:0000313" key="2">
    <source>
        <dbReference type="Proteomes" id="UP001152531"/>
    </source>
</evidence>